<organism evidence="2 3">
    <name type="scientific">Corynebacterium lactis RW2-5</name>
    <dbReference type="NCBI Taxonomy" id="1408189"/>
    <lineage>
        <taxon>Bacteria</taxon>
        <taxon>Bacillati</taxon>
        <taxon>Actinomycetota</taxon>
        <taxon>Actinomycetes</taxon>
        <taxon>Mycobacteriales</taxon>
        <taxon>Corynebacteriaceae</taxon>
        <taxon>Corynebacterium</taxon>
    </lineage>
</organism>
<dbReference type="EMBL" id="CP006841">
    <property type="protein sequence ID" value="ALA68532.1"/>
    <property type="molecule type" value="Genomic_DNA"/>
</dbReference>
<name>A0A0K2H3C3_9CORY</name>
<sequence length="65" mass="6693">MSDAKPGPTPAAMPGASQVSPEDVRAAVAEALGQPAPTPQDRVAQFERAHEILDEALSSARRGGK</sequence>
<gene>
    <name evidence="2" type="ORF">CLAC_06920</name>
</gene>
<dbReference type="RefSeq" id="WP_053412260.1">
    <property type="nucleotide sequence ID" value="NZ_CP006841.1"/>
</dbReference>
<evidence type="ECO:0000313" key="3">
    <source>
        <dbReference type="Proteomes" id="UP000058446"/>
    </source>
</evidence>
<feature type="region of interest" description="Disordered" evidence="1">
    <location>
        <begin position="1"/>
        <end position="23"/>
    </location>
</feature>
<accession>A0A0K2H3C3</accession>
<dbReference type="OrthoDB" id="4427300at2"/>
<reference evidence="2 3" key="1">
    <citation type="submission" date="2013-10" db="EMBL/GenBank/DDBJ databases">
        <title>Complete genome sequence of Corynebacterium lactis DSM 45799(T), isolated from raw cow milk.</title>
        <authorList>
            <person name="Ruckert C."/>
            <person name="Albersmeier A."/>
            <person name="Lipski A."/>
            <person name="Kalinowski J."/>
        </authorList>
    </citation>
    <scope>NUCLEOTIDE SEQUENCE [LARGE SCALE GENOMIC DNA]</scope>
    <source>
        <strain evidence="2 3">RW2-5</strain>
    </source>
</reference>
<dbReference type="KEGG" id="clw:CLAC_06920"/>
<keyword evidence="3" id="KW-1185">Reference proteome</keyword>
<proteinExistence type="predicted"/>
<dbReference type="Proteomes" id="UP000058446">
    <property type="component" value="Chromosome"/>
</dbReference>
<dbReference type="AlphaFoldDB" id="A0A0K2H3C3"/>
<dbReference type="STRING" id="1408189.CLAC_06920"/>
<dbReference type="PATRIC" id="fig|1408189.4.peg.1382"/>
<evidence type="ECO:0000313" key="2">
    <source>
        <dbReference type="EMBL" id="ALA68532.1"/>
    </source>
</evidence>
<evidence type="ECO:0000256" key="1">
    <source>
        <dbReference type="SAM" id="MobiDB-lite"/>
    </source>
</evidence>
<protein>
    <submittedName>
        <fullName evidence="2">Uncharacterized protein</fullName>
    </submittedName>
</protein>